<evidence type="ECO:0000256" key="1">
    <source>
        <dbReference type="SAM" id="MobiDB-lite"/>
    </source>
</evidence>
<dbReference type="Proteomes" id="UP000019364">
    <property type="component" value="Unassembled WGS sequence"/>
</dbReference>
<dbReference type="EMBL" id="BAVZ01000014">
    <property type="protein sequence ID" value="GAF09779.1"/>
    <property type="molecule type" value="Genomic_DNA"/>
</dbReference>
<proteinExistence type="predicted"/>
<accession>W7Z631</accession>
<dbReference type="AlphaFoldDB" id="W7Z631"/>
<reference evidence="2 3" key="1">
    <citation type="journal article" date="2014" name="Genome Announc.">
        <title>Draft Genome Sequence of Paenibacillus pini JCM 16418T, Isolated from the Rhizosphere of Pine Tree.</title>
        <authorList>
            <person name="Yuki M."/>
            <person name="Oshima K."/>
            <person name="Suda W."/>
            <person name="Oshida Y."/>
            <person name="Kitamura K."/>
            <person name="Iida Y."/>
            <person name="Hattori M."/>
            <person name="Ohkuma M."/>
        </authorList>
    </citation>
    <scope>NUCLEOTIDE SEQUENCE [LARGE SCALE GENOMIC DNA]</scope>
    <source>
        <strain evidence="2 3">JCM 16418</strain>
    </source>
</reference>
<name>W7Z631_9BACL</name>
<keyword evidence="3" id="KW-1185">Reference proteome</keyword>
<evidence type="ECO:0000313" key="2">
    <source>
        <dbReference type="EMBL" id="GAF09779.1"/>
    </source>
</evidence>
<feature type="compositionally biased region" description="Polar residues" evidence="1">
    <location>
        <begin position="7"/>
        <end position="23"/>
    </location>
</feature>
<comment type="caution">
    <text evidence="2">The sequence shown here is derived from an EMBL/GenBank/DDBJ whole genome shotgun (WGS) entry which is preliminary data.</text>
</comment>
<protein>
    <submittedName>
        <fullName evidence="2">Uncharacterized protein</fullName>
    </submittedName>
</protein>
<gene>
    <name evidence="2" type="ORF">JCM16418_3934</name>
</gene>
<dbReference type="STRING" id="1236976.JCM16418_3934"/>
<evidence type="ECO:0000313" key="3">
    <source>
        <dbReference type="Proteomes" id="UP000019364"/>
    </source>
</evidence>
<feature type="region of interest" description="Disordered" evidence="1">
    <location>
        <begin position="1"/>
        <end position="34"/>
    </location>
</feature>
<sequence>MDDQVNRDSNNNNQLIENQSDLNGNLVHEEGASNNRVKKYRTLMEFLLTL</sequence>
<organism evidence="2 3">
    <name type="scientific">Paenibacillus pini JCM 16418</name>
    <dbReference type="NCBI Taxonomy" id="1236976"/>
    <lineage>
        <taxon>Bacteria</taxon>
        <taxon>Bacillati</taxon>
        <taxon>Bacillota</taxon>
        <taxon>Bacilli</taxon>
        <taxon>Bacillales</taxon>
        <taxon>Paenibacillaceae</taxon>
        <taxon>Paenibacillus</taxon>
    </lineage>
</organism>